<dbReference type="RefSeq" id="XP_030547086.2">
    <property type="nucleotide sequence ID" value="XM_030691226.2"/>
</dbReference>
<comment type="similarity">
    <text evidence="2">Belongs to the pectinesterase family.</text>
</comment>
<dbReference type="Gene3D" id="2.160.20.10">
    <property type="entry name" value="Single-stranded right-handed beta-helix, Pectin lyase-like"/>
    <property type="match status" value="2"/>
</dbReference>
<dbReference type="PANTHER" id="PTHR31321:SF85">
    <property type="entry name" value="PECTINESTERASE CATALYTIC DOMAIN-CONTAINING PROTEIN"/>
    <property type="match status" value="1"/>
</dbReference>
<evidence type="ECO:0000256" key="4">
    <source>
        <dbReference type="ARBA" id="ARBA00022801"/>
    </source>
</evidence>
<reference evidence="8" key="2">
    <citation type="submission" date="2025-08" db="UniProtKB">
        <authorList>
            <consortium name="RefSeq"/>
        </authorList>
    </citation>
    <scope>IDENTIFICATION</scope>
    <source>
        <tissue evidence="8">Leaf</tissue>
    </source>
</reference>
<dbReference type="InterPro" id="IPR000070">
    <property type="entry name" value="Pectinesterase_cat"/>
</dbReference>
<dbReference type="Pfam" id="PF01095">
    <property type="entry name" value="Pectinesterase"/>
    <property type="match status" value="2"/>
</dbReference>
<dbReference type="GO" id="GO:0042545">
    <property type="term" value="P:cell wall modification"/>
    <property type="evidence" value="ECO:0007669"/>
    <property type="project" value="InterPro"/>
</dbReference>
<feature type="domain" description="Pectinesterase catalytic" evidence="6">
    <location>
        <begin position="317"/>
        <end position="605"/>
    </location>
</feature>
<evidence type="ECO:0000313" key="7">
    <source>
        <dbReference type="Proteomes" id="UP000827889"/>
    </source>
</evidence>
<evidence type="ECO:0000259" key="6">
    <source>
        <dbReference type="Pfam" id="PF01095"/>
    </source>
</evidence>
<feature type="domain" description="Pectinesterase catalytic" evidence="6">
    <location>
        <begin position="30"/>
        <end position="274"/>
    </location>
</feature>
<evidence type="ECO:0000256" key="3">
    <source>
        <dbReference type="ARBA" id="ARBA00013229"/>
    </source>
</evidence>
<accession>A0A8B8QIX2</accession>
<organism evidence="7 8">
    <name type="scientific">Rhodamnia argentea</name>
    <dbReference type="NCBI Taxonomy" id="178133"/>
    <lineage>
        <taxon>Eukaryota</taxon>
        <taxon>Viridiplantae</taxon>
        <taxon>Streptophyta</taxon>
        <taxon>Embryophyta</taxon>
        <taxon>Tracheophyta</taxon>
        <taxon>Spermatophyta</taxon>
        <taxon>Magnoliopsida</taxon>
        <taxon>eudicotyledons</taxon>
        <taxon>Gunneridae</taxon>
        <taxon>Pentapetalae</taxon>
        <taxon>rosids</taxon>
        <taxon>malvids</taxon>
        <taxon>Myrtales</taxon>
        <taxon>Myrtaceae</taxon>
        <taxon>Myrtoideae</taxon>
        <taxon>Myrteae</taxon>
        <taxon>Australasian group</taxon>
        <taxon>Rhodamnia</taxon>
    </lineage>
</organism>
<dbReference type="UniPathway" id="UPA00545">
    <property type="reaction ID" value="UER00823"/>
</dbReference>
<evidence type="ECO:0000313" key="8">
    <source>
        <dbReference type="RefSeq" id="XP_030547086.2"/>
    </source>
</evidence>
<dbReference type="KEGG" id="rarg:115752840"/>
<dbReference type="GeneID" id="115752840"/>
<protein>
    <recommendedName>
        <fullName evidence="3">pectinesterase</fullName>
        <ecNumber evidence="3">3.1.1.11</ecNumber>
    </recommendedName>
</protein>
<comment type="pathway">
    <text evidence="1">Glycan metabolism; pectin degradation; 2-dehydro-3-deoxy-D-gluconate from pectin: step 1/5.</text>
</comment>
<dbReference type="Proteomes" id="UP000827889">
    <property type="component" value="Chromosome 1"/>
</dbReference>
<dbReference type="InterPro" id="IPR011050">
    <property type="entry name" value="Pectin_lyase_fold/virulence"/>
</dbReference>
<sequence>MALLVCFEALEARNHPFEFSQKSFVAHSTIMVDKSGGENFTSVQAAIDSVPLNNNAWIHVSLHEKVQIAKERQFIYLEGEGSRDTVIQWGDAGDVSKSSTFSLFVDNFLAAHITFKNTYNAGSITWAPAAMVMRDKAMFCKSAFVGIQDTLSDYQGRHFFDTYYIEGAADFIWDAHLGGVLGYITIQGRADAAQTNGFVVKNCAIIGNGKSYLGRAYGPYSTVIFYQTNMSDVIVPEEVECDGPGASMSRRVNWMKKLDNNELSHYIDSSFVDGDGWREQQPSPSPFFTAVVLALWSLSKVSFSQVCSSQNQDSATIIVDQSGHGQYTTVQRAIDSVPAKNSVWTRILVKPGNYKEKVAIPEDKPCIVLEGNSASNTIIEWGDGGEVNESATFTLFAENFKARNIGFKNTYNEMTRRGDWSSIKPAPALQVTSDKVSFYRCAFISVQDTLADFRGRHYFESCYIEGAVDFIWGGGQSIYQGCKINASTDIRGGGLAGYITAQGRESTADTSGYVFSQGSVVGTGPVYLGRAYERYSRVVFYKTDLSNVVVPKGWDSWRYAGQEETITYAEYQCTGPGADMSKRVKWEKTLSGEELQRLTDVNTFINQDGWLQKQPF</sequence>
<evidence type="ECO:0000256" key="5">
    <source>
        <dbReference type="ARBA" id="ARBA00023085"/>
    </source>
</evidence>
<evidence type="ECO:0000256" key="1">
    <source>
        <dbReference type="ARBA" id="ARBA00005184"/>
    </source>
</evidence>
<dbReference type="InterPro" id="IPR012334">
    <property type="entry name" value="Pectin_lyas_fold"/>
</dbReference>
<dbReference type="PANTHER" id="PTHR31321">
    <property type="entry name" value="ACYL-COA THIOESTER HYDROLASE YBHC-RELATED"/>
    <property type="match status" value="1"/>
</dbReference>
<evidence type="ECO:0000256" key="2">
    <source>
        <dbReference type="ARBA" id="ARBA00008891"/>
    </source>
</evidence>
<gene>
    <name evidence="8" type="primary">LOC115752840</name>
</gene>
<dbReference type="EC" id="3.1.1.11" evidence="3"/>
<dbReference type="GO" id="GO:0030599">
    <property type="term" value="F:pectinesterase activity"/>
    <property type="evidence" value="ECO:0007669"/>
    <property type="project" value="UniProtKB-EC"/>
</dbReference>
<dbReference type="AlphaFoldDB" id="A0A8B8QIX2"/>
<proteinExistence type="inferred from homology"/>
<keyword evidence="5" id="KW-0063">Aspartyl esterase</keyword>
<name>A0A8B8QIX2_9MYRT</name>
<keyword evidence="7" id="KW-1185">Reference proteome</keyword>
<dbReference type="SUPFAM" id="SSF51126">
    <property type="entry name" value="Pectin lyase-like"/>
    <property type="match status" value="2"/>
</dbReference>
<dbReference type="GO" id="GO:0045490">
    <property type="term" value="P:pectin catabolic process"/>
    <property type="evidence" value="ECO:0007669"/>
    <property type="project" value="UniProtKB-UniPathway"/>
</dbReference>
<reference evidence="7" key="1">
    <citation type="submission" date="2025-05" db="UniProtKB">
        <authorList>
            <consortium name="RefSeq"/>
        </authorList>
    </citation>
    <scope>NUCLEOTIDE SEQUENCE [LARGE SCALE GENOMIC DNA]</scope>
</reference>
<keyword evidence="4" id="KW-0378">Hydrolase</keyword>